<proteinExistence type="predicted"/>
<dbReference type="RefSeq" id="XP_002837382.1">
    <property type="nucleotide sequence ID" value="XM_002837336.1"/>
</dbReference>
<dbReference type="Proteomes" id="UP000006911">
    <property type="component" value="Unassembled WGS sequence"/>
</dbReference>
<evidence type="ECO:0000256" key="1">
    <source>
        <dbReference type="SAM" id="MobiDB-lite"/>
    </source>
</evidence>
<dbReference type="InterPro" id="IPR013087">
    <property type="entry name" value="Znf_C2H2_type"/>
</dbReference>
<feature type="domain" description="C2H2-type" evidence="2">
    <location>
        <begin position="215"/>
        <end position="241"/>
    </location>
</feature>
<dbReference type="SMART" id="SM00355">
    <property type="entry name" value="ZnF_C2H2"/>
    <property type="match status" value="2"/>
</dbReference>
<evidence type="ECO:0000259" key="2">
    <source>
        <dbReference type="SMART" id="SM00355"/>
    </source>
</evidence>
<organism evidence="3 4">
    <name type="scientific">Tuber melanosporum (strain Mel28)</name>
    <name type="common">Perigord black truffle</name>
    <dbReference type="NCBI Taxonomy" id="656061"/>
    <lineage>
        <taxon>Eukaryota</taxon>
        <taxon>Fungi</taxon>
        <taxon>Dikarya</taxon>
        <taxon>Ascomycota</taxon>
        <taxon>Pezizomycotina</taxon>
        <taxon>Pezizomycetes</taxon>
        <taxon>Pezizales</taxon>
        <taxon>Tuberaceae</taxon>
        <taxon>Tuber</taxon>
    </lineage>
</organism>
<feature type="compositionally biased region" description="Low complexity" evidence="1">
    <location>
        <begin position="148"/>
        <end position="158"/>
    </location>
</feature>
<evidence type="ECO:0000313" key="3">
    <source>
        <dbReference type="EMBL" id="CAZ81573.1"/>
    </source>
</evidence>
<accession>D5GAN0</accession>
<gene>
    <name evidence="3" type="ORF">GSTUM_00003693001</name>
</gene>
<dbReference type="GeneID" id="9187743"/>
<dbReference type="EMBL" id="FN430080">
    <property type="protein sequence ID" value="CAZ81573.1"/>
    <property type="molecule type" value="Genomic_DNA"/>
</dbReference>
<evidence type="ECO:0000313" key="4">
    <source>
        <dbReference type="Proteomes" id="UP000006911"/>
    </source>
</evidence>
<feature type="region of interest" description="Disordered" evidence="1">
    <location>
        <begin position="80"/>
        <end position="166"/>
    </location>
</feature>
<keyword evidence="4" id="KW-1185">Reference proteome</keyword>
<dbReference type="InParanoid" id="D5GAN0"/>
<dbReference type="HOGENOM" id="CLU_963749_0_0_1"/>
<dbReference type="AlphaFoldDB" id="D5GAN0"/>
<sequence>MGCQGGVSSGREFPLPYFIDSGPDWPYGVVEGYLLSPGASHYIPQSPTSVLVGDSVPYVSNMPYCQPPPQHQDHVQFNPYGVGGSRPIGPDSFPLASGHPPPEHWLMNGGPTEQSPHDGHGPYGAPEVLLTGPGPAAFPEGHGGGSPGSSSHRTSPTPGLGGMSTCAPSPVVPSTPNGAPLSAVAAVAAVEVQSIITKQKKRRKSPMPPKPNSPYYCSYRGCEGSTFTSSSAMIRHKNETHLASKILFCPENKCPRYQKGFHRKHNLMVHVKGKKHRHLYGRIHSLEHE</sequence>
<name>D5GAN0_TUBMM</name>
<reference evidence="3 4" key="1">
    <citation type="journal article" date="2010" name="Nature">
        <title>Perigord black truffle genome uncovers evolutionary origins and mechanisms of symbiosis.</title>
        <authorList>
            <person name="Martin F."/>
            <person name="Kohler A."/>
            <person name="Murat C."/>
            <person name="Balestrini R."/>
            <person name="Coutinho P.M."/>
            <person name="Jaillon O."/>
            <person name="Montanini B."/>
            <person name="Morin E."/>
            <person name="Noel B."/>
            <person name="Percudani R."/>
            <person name="Porcel B."/>
            <person name="Rubini A."/>
            <person name="Amicucci A."/>
            <person name="Amselem J."/>
            <person name="Anthouard V."/>
            <person name="Arcioni S."/>
            <person name="Artiguenave F."/>
            <person name="Aury J.M."/>
            <person name="Ballario P."/>
            <person name="Bolchi A."/>
            <person name="Brenna A."/>
            <person name="Brun A."/>
            <person name="Buee M."/>
            <person name="Cantarel B."/>
            <person name="Chevalier G."/>
            <person name="Couloux A."/>
            <person name="Da Silva C."/>
            <person name="Denoeud F."/>
            <person name="Duplessis S."/>
            <person name="Ghignone S."/>
            <person name="Hilselberger B."/>
            <person name="Iotti M."/>
            <person name="Marcais B."/>
            <person name="Mello A."/>
            <person name="Miranda M."/>
            <person name="Pacioni G."/>
            <person name="Quesneville H."/>
            <person name="Riccioni C."/>
            <person name="Ruotolo R."/>
            <person name="Splivallo R."/>
            <person name="Stocchi V."/>
            <person name="Tisserant E."/>
            <person name="Viscomi A.R."/>
            <person name="Zambonelli A."/>
            <person name="Zampieri E."/>
            <person name="Henrissat B."/>
            <person name="Lebrun M.H."/>
            <person name="Paolocci F."/>
            <person name="Bonfante P."/>
            <person name="Ottonello S."/>
            <person name="Wincker P."/>
        </authorList>
    </citation>
    <scope>NUCLEOTIDE SEQUENCE [LARGE SCALE GENOMIC DNA]</scope>
    <source>
        <strain evidence="3 4">Mel28</strain>
    </source>
</reference>
<dbReference type="Gene3D" id="3.30.160.60">
    <property type="entry name" value="Classic Zinc Finger"/>
    <property type="match status" value="1"/>
</dbReference>
<feature type="domain" description="C2H2-type" evidence="2">
    <location>
        <begin position="247"/>
        <end position="276"/>
    </location>
</feature>
<dbReference type="KEGG" id="tml:GSTUM_00003693001"/>
<protein>
    <submittedName>
        <fullName evidence="3">(Perigord truffle) hypothetical protein</fullName>
    </submittedName>
</protein>